<keyword evidence="3" id="KW-1185">Reference proteome</keyword>
<gene>
    <name evidence="2" type="ORF">F511_35335</name>
</gene>
<sequence length="618" mass="68153">MRKINICFKWCSKGSAFCWGTTADPDHASRRGSGRTKIWPGDDQYNSKNRHYMTFIGRLDCYLAGNSCLAPTSFSRKPALHGLTRSAWPDSPRQVGRNKFRRLEAAAAALGGGGGGFREEGGGGHLLGSRNPQNPLLMLNTLSSVSVRESRIQYLCDPQWFRDTASRGPTTIAAPESQFRTCPSDHDSIGYPRMSASGESSTTMHRLLHASGSHPIPPPDDPKTNQYNQDLGLIHSTNGNHLESPKEGSSIDHQNIYLSGVFLFDLLSEMASAFITNALQVNFESVLGLLVQPDEGVSDLVVDWIGVSTAIYREEPDYCNHGWSQAQVPASRGADPDPQQIEPISAVPAERPPTPKRKALKKNFRMPAGYDDEIVEQELAVEKPILDKSAETKKTMELETTAEIDDVDTIIEKILADTAQMETDVGETDVEGQVEKRSGETERVINVIVDEFSALDFHVFTNEAEQLVETGSDTEDETETAMKEELEPLSKVLETSVSPTPDDESLSIEEHLAQIPDGMMLPSITAVEPTKIKFCSGIEIRGVEAGDLYKTNLPKIAATDKGKKPLEEPDTVKGHPAREQFQLICGDIDFLILLREKVITEMTSFFHSFSLRNLKCET</sequence>
<dbReference type="AlphaFoldDB" id="A0A2Z7CI97"/>
<evidence type="ECO:0000313" key="2">
    <source>
        <dbReference type="EMBL" id="KZV46811.1"/>
    </source>
</evidence>
<proteinExistence type="predicted"/>
<evidence type="ECO:0000313" key="3">
    <source>
        <dbReference type="Proteomes" id="UP000250235"/>
    </source>
</evidence>
<feature type="compositionally biased region" description="Polar residues" evidence="1">
    <location>
        <begin position="224"/>
        <end position="241"/>
    </location>
</feature>
<protein>
    <submittedName>
        <fullName evidence="2">Rho GTPase-activating protein 1-like</fullName>
    </submittedName>
</protein>
<accession>A0A2Z7CI97</accession>
<dbReference type="Proteomes" id="UP000250235">
    <property type="component" value="Unassembled WGS sequence"/>
</dbReference>
<evidence type="ECO:0000256" key="1">
    <source>
        <dbReference type="SAM" id="MobiDB-lite"/>
    </source>
</evidence>
<name>A0A2Z7CI97_9LAMI</name>
<organism evidence="2 3">
    <name type="scientific">Dorcoceras hygrometricum</name>
    <dbReference type="NCBI Taxonomy" id="472368"/>
    <lineage>
        <taxon>Eukaryota</taxon>
        <taxon>Viridiplantae</taxon>
        <taxon>Streptophyta</taxon>
        <taxon>Embryophyta</taxon>
        <taxon>Tracheophyta</taxon>
        <taxon>Spermatophyta</taxon>
        <taxon>Magnoliopsida</taxon>
        <taxon>eudicotyledons</taxon>
        <taxon>Gunneridae</taxon>
        <taxon>Pentapetalae</taxon>
        <taxon>asterids</taxon>
        <taxon>lamiids</taxon>
        <taxon>Lamiales</taxon>
        <taxon>Gesneriaceae</taxon>
        <taxon>Didymocarpoideae</taxon>
        <taxon>Trichosporeae</taxon>
        <taxon>Loxocarpinae</taxon>
        <taxon>Dorcoceras</taxon>
    </lineage>
</organism>
<feature type="region of interest" description="Disordered" evidence="1">
    <location>
        <begin position="167"/>
        <end position="249"/>
    </location>
</feature>
<dbReference type="EMBL" id="KQ995372">
    <property type="protein sequence ID" value="KZV46811.1"/>
    <property type="molecule type" value="Genomic_DNA"/>
</dbReference>
<reference evidence="2 3" key="1">
    <citation type="journal article" date="2015" name="Proc. Natl. Acad. Sci. U.S.A.">
        <title>The resurrection genome of Boea hygrometrica: A blueprint for survival of dehydration.</title>
        <authorList>
            <person name="Xiao L."/>
            <person name="Yang G."/>
            <person name="Zhang L."/>
            <person name="Yang X."/>
            <person name="Zhao S."/>
            <person name="Ji Z."/>
            <person name="Zhou Q."/>
            <person name="Hu M."/>
            <person name="Wang Y."/>
            <person name="Chen M."/>
            <person name="Xu Y."/>
            <person name="Jin H."/>
            <person name="Xiao X."/>
            <person name="Hu G."/>
            <person name="Bao F."/>
            <person name="Hu Y."/>
            <person name="Wan P."/>
            <person name="Li L."/>
            <person name="Deng X."/>
            <person name="Kuang T."/>
            <person name="Xiang C."/>
            <person name="Zhu J.K."/>
            <person name="Oliver M.J."/>
            <person name="He Y."/>
        </authorList>
    </citation>
    <scope>NUCLEOTIDE SEQUENCE [LARGE SCALE GENOMIC DNA]</scope>
    <source>
        <strain evidence="3">cv. XS01</strain>
    </source>
</reference>